<comment type="caution">
    <text evidence="1">The sequence shown here is derived from an EMBL/GenBank/DDBJ whole genome shotgun (WGS) entry which is preliminary data.</text>
</comment>
<dbReference type="AlphaFoldDB" id="A0AAV1QVL3"/>
<evidence type="ECO:0000313" key="1">
    <source>
        <dbReference type="EMBL" id="CAK7325678.1"/>
    </source>
</evidence>
<protein>
    <submittedName>
        <fullName evidence="1">Uncharacterized protein</fullName>
    </submittedName>
</protein>
<reference evidence="1 2" key="1">
    <citation type="submission" date="2024-01" db="EMBL/GenBank/DDBJ databases">
        <authorList>
            <person name="Waweru B."/>
        </authorList>
    </citation>
    <scope>NUCLEOTIDE SEQUENCE [LARGE SCALE GENOMIC DNA]</scope>
</reference>
<gene>
    <name evidence="1" type="ORF">DCAF_LOCUS3365</name>
</gene>
<sequence>MVENHIKRGELQREREGDGKIKEGSVLYALYAFRILPFTFNYPKGQMLARKPGQLYSMFCQDA</sequence>
<proteinExistence type="predicted"/>
<accession>A0AAV1QVL3</accession>
<dbReference type="Proteomes" id="UP001314170">
    <property type="component" value="Unassembled WGS sequence"/>
</dbReference>
<organism evidence="1 2">
    <name type="scientific">Dovyalis caffra</name>
    <dbReference type="NCBI Taxonomy" id="77055"/>
    <lineage>
        <taxon>Eukaryota</taxon>
        <taxon>Viridiplantae</taxon>
        <taxon>Streptophyta</taxon>
        <taxon>Embryophyta</taxon>
        <taxon>Tracheophyta</taxon>
        <taxon>Spermatophyta</taxon>
        <taxon>Magnoliopsida</taxon>
        <taxon>eudicotyledons</taxon>
        <taxon>Gunneridae</taxon>
        <taxon>Pentapetalae</taxon>
        <taxon>rosids</taxon>
        <taxon>fabids</taxon>
        <taxon>Malpighiales</taxon>
        <taxon>Salicaceae</taxon>
        <taxon>Flacourtieae</taxon>
        <taxon>Dovyalis</taxon>
    </lineage>
</organism>
<dbReference type="EMBL" id="CAWUPB010000850">
    <property type="protein sequence ID" value="CAK7325678.1"/>
    <property type="molecule type" value="Genomic_DNA"/>
</dbReference>
<keyword evidence="2" id="KW-1185">Reference proteome</keyword>
<name>A0AAV1QVL3_9ROSI</name>
<evidence type="ECO:0000313" key="2">
    <source>
        <dbReference type="Proteomes" id="UP001314170"/>
    </source>
</evidence>